<dbReference type="EMBL" id="GBRD01011814">
    <property type="protein sequence ID" value="JAG54010.1"/>
    <property type="molecule type" value="Transcribed_RNA"/>
</dbReference>
<protein>
    <recommendedName>
        <fullName evidence="1">C2H2-type domain-containing protein</fullName>
    </recommendedName>
</protein>
<feature type="domain" description="C2H2-type" evidence="1">
    <location>
        <begin position="104"/>
        <end position="125"/>
    </location>
</feature>
<name>A0A0K8SMK3_LYGHE</name>
<accession>A0A0K8SMK3</accession>
<feature type="non-terminal residue" evidence="2">
    <location>
        <position position="1"/>
    </location>
</feature>
<sequence length="159" mass="17622">DDGEKGGGSGSMRIDYDQASTLQDASDLLDGGKRPIGGGFLSQMTQPPHVTSPGGIRCLSPKSQGNLFQPDPNTPGMYLCLVCTKTVRSRWHHLQTHFNRDHKCQFCDAVYSRIDTLKCHTRRIHGLHLSKYFCGILPPLYPPNSPAPFPHQPMNLSSY</sequence>
<organism evidence="2">
    <name type="scientific">Lygus hesperus</name>
    <name type="common">Western plant bug</name>
    <dbReference type="NCBI Taxonomy" id="30085"/>
    <lineage>
        <taxon>Eukaryota</taxon>
        <taxon>Metazoa</taxon>
        <taxon>Ecdysozoa</taxon>
        <taxon>Arthropoda</taxon>
        <taxon>Hexapoda</taxon>
        <taxon>Insecta</taxon>
        <taxon>Pterygota</taxon>
        <taxon>Neoptera</taxon>
        <taxon>Paraneoptera</taxon>
        <taxon>Hemiptera</taxon>
        <taxon>Heteroptera</taxon>
        <taxon>Panheteroptera</taxon>
        <taxon>Cimicomorpha</taxon>
        <taxon>Miridae</taxon>
        <taxon>Mirini</taxon>
        <taxon>Lygus</taxon>
    </lineage>
</organism>
<evidence type="ECO:0000313" key="2">
    <source>
        <dbReference type="EMBL" id="JAG54010.1"/>
    </source>
</evidence>
<reference evidence="2" key="1">
    <citation type="submission" date="2014-09" db="EMBL/GenBank/DDBJ databases">
        <authorList>
            <person name="Magalhaes I.L.F."/>
            <person name="Oliveira U."/>
            <person name="Santos F.R."/>
            <person name="Vidigal T.H.D.A."/>
            <person name="Brescovit A.D."/>
            <person name="Santos A.J."/>
        </authorList>
    </citation>
    <scope>NUCLEOTIDE SEQUENCE</scope>
</reference>
<dbReference type="Gene3D" id="3.30.160.60">
    <property type="entry name" value="Classic Zinc Finger"/>
    <property type="match status" value="1"/>
</dbReference>
<evidence type="ECO:0000259" key="1">
    <source>
        <dbReference type="PROSITE" id="PS00028"/>
    </source>
</evidence>
<dbReference type="PROSITE" id="PS00028">
    <property type="entry name" value="ZINC_FINGER_C2H2_1"/>
    <property type="match status" value="1"/>
</dbReference>
<dbReference type="InterPro" id="IPR013087">
    <property type="entry name" value="Znf_C2H2_type"/>
</dbReference>
<dbReference type="AlphaFoldDB" id="A0A0K8SMK3"/>
<proteinExistence type="predicted"/>